<dbReference type="STRING" id="690567.2816"/>
<evidence type="ECO:0000313" key="3">
    <source>
        <dbReference type="Proteomes" id="UP000045545"/>
    </source>
</evidence>
<dbReference type="OrthoDB" id="2082080at2"/>
<dbReference type="Proteomes" id="UP000045545">
    <property type="component" value="Unassembled WGS sequence"/>
</dbReference>
<organism evidence="2 3">
    <name type="scientific">Syntrophomonas zehnderi OL-4</name>
    <dbReference type="NCBI Taxonomy" id="690567"/>
    <lineage>
        <taxon>Bacteria</taxon>
        <taxon>Bacillati</taxon>
        <taxon>Bacillota</taxon>
        <taxon>Clostridia</taxon>
        <taxon>Eubacteriales</taxon>
        <taxon>Syntrophomonadaceae</taxon>
        <taxon>Syntrophomonas</taxon>
    </lineage>
</organism>
<sequence>MKKEYVWFLILVLAAAVLTGSTLGIVTNFSHIVQYHKPSIKEQNPEVQSLENQINEKPAQDLSPLHDEPMNVASPGGIAVVTPDETIVLSVSESEKAAITAMLNSVQPSHSPDFDTNLKHFQEKNYLPATGIVDLQTLQTLINQATIQRAAQHLHN</sequence>
<dbReference type="Pfam" id="PF01471">
    <property type="entry name" value="PG_binding_1"/>
    <property type="match status" value="1"/>
</dbReference>
<dbReference type="InterPro" id="IPR002477">
    <property type="entry name" value="Peptidoglycan-bd-like"/>
</dbReference>
<gene>
    <name evidence="2" type="ORF">2816</name>
</gene>
<feature type="domain" description="Peptidoglycan binding-like" evidence="1">
    <location>
        <begin position="114"/>
        <end position="141"/>
    </location>
</feature>
<dbReference type="EMBL" id="CGIH01000053">
    <property type="protein sequence ID" value="CFY12410.1"/>
    <property type="molecule type" value="Genomic_DNA"/>
</dbReference>
<reference evidence="2 3" key="1">
    <citation type="submission" date="2015-03" db="EMBL/GenBank/DDBJ databases">
        <authorList>
            <person name="Murphy D."/>
        </authorList>
    </citation>
    <scope>NUCLEOTIDE SEQUENCE [LARGE SCALE GENOMIC DNA]</scope>
    <source>
        <strain evidence="2 3">OL-4</strain>
    </source>
</reference>
<evidence type="ECO:0000313" key="2">
    <source>
        <dbReference type="EMBL" id="CFY12410.1"/>
    </source>
</evidence>
<accession>A0A0E3W3Y4</accession>
<dbReference type="InterPro" id="IPR036365">
    <property type="entry name" value="PGBD-like_sf"/>
</dbReference>
<dbReference type="AlphaFoldDB" id="A0A0E3W3Y4"/>
<proteinExistence type="predicted"/>
<keyword evidence="3" id="KW-1185">Reference proteome</keyword>
<protein>
    <submittedName>
        <fullName evidence="2">Peptidoglycan binding-like</fullName>
    </submittedName>
</protein>
<dbReference type="SUPFAM" id="SSF47090">
    <property type="entry name" value="PGBD-like"/>
    <property type="match status" value="1"/>
</dbReference>
<name>A0A0E3W3Y4_9FIRM</name>
<evidence type="ECO:0000259" key="1">
    <source>
        <dbReference type="Pfam" id="PF01471"/>
    </source>
</evidence>
<dbReference type="RefSeq" id="WP_046500171.1">
    <property type="nucleotide sequence ID" value="NZ_CGIH01000053.1"/>
</dbReference>